<protein>
    <submittedName>
        <fullName evidence="5">Uncharacterized protein</fullName>
    </submittedName>
</protein>
<keyword evidence="6" id="KW-1185">Reference proteome</keyword>
<dbReference type="PANTHER" id="PTHR42963:SF1">
    <property type="entry name" value="DUF4476 DOMAIN-CONTAINING PROTEIN"/>
    <property type="match status" value="1"/>
</dbReference>
<dbReference type="PANTHER" id="PTHR42963">
    <property type="entry name" value="CHROMOSOME PARTITION PROTEIN MUKB"/>
    <property type="match status" value="1"/>
</dbReference>
<feature type="coiled-coil region" evidence="3">
    <location>
        <begin position="181"/>
        <end position="222"/>
    </location>
</feature>
<sequence length="254" mass="28397">MGYHFSLERKKSEDKSKSASKTEQRMVGFRRMNLILVSEMGDSNEPFTLQSFSAKVQWLYSSATKLKEHKKVLQRQIKQQRELNNTSDAQKDAETERNAANLQEELNNAMAELAEAREADKMGTETQAKESAALLELQEKLANARRLHEEELLNSHRETSERIASLADAHRDSQEQLAIAARDSQERIAGLATTNRNLEDQLVSANKKIGELESELQDLKDNQGVNSADVTSKLSGHEARIAGVVNCSSCCGHD</sequence>
<keyword evidence="3" id="KW-0175">Coiled coil</keyword>
<accession>A0A5M9K349</accession>
<comment type="caution">
    <text evidence="5">The sequence shown here is derived from an EMBL/GenBank/DDBJ whole genome shotgun (WGS) entry which is preliminary data.</text>
</comment>
<feature type="region of interest" description="Disordered" evidence="4">
    <location>
        <begin position="1"/>
        <end position="24"/>
    </location>
</feature>
<evidence type="ECO:0000313" key="5">
    <source>
        <dbReference type="EMBL" id="KAA8575203.1"/>
    </source>
</evidence>
<dbReference type="Proteomes" id="UP000322873">
    <property type="component" value="Unassembled WGS sequence"/>
</dbReference>
<dbReference type="AlphaFoldDB" id="A0A5M9K349"/>
<gene>
    <name evidence="5" type="ORF">EYC84_004400</name>
</gene>
<evidence type="ECO:0000256" key="2">
    <source>
        <dbReference type="ARBA" id="ARBA00023125"/>
    </source>
</evidence>
<reference evidence="5 6" key="1">
    <citation type="submission" date="2019-06" db="EMBL/GenBank/DDBJ databases">
        <title>Genome Sequence of the Brown Rot Fungal Pathogen Monilinia fructicola.</title>
        <authorList>
            <person name="De Miccolis Angelini R.M."/>
            <person name="Landi L."/>
            <person name="Abate D."/>
            <person name="Pollastro S."/>
            <person name="Romanazzi G."/>
            <person name="Faretra F."/>
        </authorList>
    </citation>
    <scope>NUCLEOTIDE SEQUENCE [LARGE SCALE GENOMIC DNA]</scope>
    <source>
        <strain evidence="5 6">Mfrc123</strain>
    </source>
</reference>
<evidence type="ECO:0000256" key="1">
    <source>
        <dbReference type="ARBA" id="ARBA00022490"/>
    </source>
</evidence>
<feature type="coiled-coil region" evidence="3">
    <location>
        <begin position="63"/>
        <end position="154"/>
    </location>
</feature>
<keyword evidence="2" id="KW-0238">DNA-binding</keyword>
<dbReference type="EMBL" id="VICG01000002">
    <property type="protein sequence ID" value="KAA8575203.1"/>
    <property type="molecule type" value="Genomic_DNA"/>
</dbReference>
<evidence type="ECO:0000256" key="4">
    <source>
        <dbReference type="SAM" id="MobiDB-lite"/>
    </source>
</evidence>
<proteinExistence type="predicted"/>
<dbReference type="GO" id="GO:0003677">
    <property type="term" value="F:DNA binding"/>
    <property type="evidence" value="ECO:0007669"/>
    <property type="project" value="UniProtKB-KW"/>
</dbReference>
<evidence type="ECO:0000313" key="6">
    <source>
        <dbReference type="Proteomes" id="UP000322873"/>
    </source>
</evidence>
<dbReference type="GO" id="GO:0005737">
    <property type="term" value="C:cytoplasm"/>
    <property type="evidence" value="ECO:0007669"/>
    <property type="project" value="TreeGrafter"/>
</dbReference>
<dbReference type="InterPro" id="IPR050308">
    <property type="entry name" value="MukB/SMC"/>
</dbReference>
<keyword evidence="1" id="KW-0963">Cytoplasm</keyword>
<dbReference type="VEuPathDB" id="FungiDB:MFRU_002g02400"/>
<name>A0A5M9K349_MONFR</name>
<organism evidence="5 6">
    <name type="scientific">Monilinia fructicola</name>
    <name type="common">Brown rot fungus</name>
    <name type="synonym">Ciboria fructicola</name>
    <dbReference type="NCBI Taxonomy" id="38448"/>
    <lineage>
        <taxon>Eukaryota</taxon>
        <taxon>Fungi</taxon>
        <taxon>Dikarya</taxon>
        <taxon>Ascomycota</taxon>
        <taxon>Pezizomycotina</taxon>
        <taxon>Leotiomycetes</taxon>
        <taxon>Helotiales</taxon>
        <taxon>Sclerotiniaceae</taxon>
        <taxon>Monilinia</taxon>
    </lineage>
</organism>
<evidence type="ECO:0000256" key="3">
    <source>
        <dbReference type="SAM" id="Coils"/>
    </source>
</evidence>